<evidence type="ECO:0000259" key="1">
    <source>
        <dbReference type="Pfam" id="PF02698"/>
    </source>
</evidence>
<gene>
    <name evidence="2" type="ORF">BWK73_03605</name>
</gene>
<dbReference type="PANTHER" id="PTHR30336">
    <property type="entry name" value="INNER MEMBRANE PROTEIN, PROBABLE PERMEASE"/>
    <property type="match status" value="1"/>
</dbReference>
<evidence type="ECO:0000313" key="3">
    <source>
        <dbReference type="Proteomes" id="UP000192491"/>
    </source>
</evidence>
<dbReference type="AlphaFoldDB" id="A0A1Y1QYD4"/>
<dbReference type="Proteomes" id="UP000192491">
    <property type="component" value="Unassembled WGS sequence"/>
</dbReference>
<protein>
    <recommendedName>
        <fullName evidence="1">DUF218 domain-containing protein</fullName>
    </recommendedName>
</protein>
<organism evidence="2 3">
    <name type="scientific">Thiothrix lacustris</name>
    <dbReference type="NCBI Taxonomy" id="525917"/>
    <lineage>
        <taxon>Bacteria</taxon>
        <taxon>Pseudomonadati</taxon>
        <taxon>Pseudomonadota</taxon>
        <taxon>Gammaproteobacteria</taxon>
        <taxon>Thiotrichales</taxon>
        <taxon>Thiotrichaceae</taxon>
        <taxon>Thiothrix</taxon>
    </lineage>
</organism>
<reference evidence="2 3" key="1">
    <citation type="submission" date="2017-01" db="EMBL/GenBank/DDBJ databases">
        <title>Novel large sulfur bacteria in the metagenomes of groundwater-fed chemosynthetic microbial mats in the Lake Huron basin.</title>
        <authorList>
            <person name="Sharrar A.M."/>
            <person name="Flood B.E."/>
            <person name="Bailey J.V."/>
            <person name="Jones D.S."/>
            <person name="Biddanda B."/>
            <person name="Ruberg S.A."/>
            <person name="Marcus D.N."/>
            <person name="Dick G.J."/>
        </authorList>
    </citation>
    <scope>NUCLEOTIDE SEQUENCE [LARGE SCALE GENOMIC DNA]</scope>
    <source>
        <strain evidence="2">A8</strain>
    </source>
</reference>
<dbReference type="CDD" id="cd06259">
    <property type="entry name" value="YdcF-like"/>
    <property type="match status" value="1"/>
</dbReference>
<dbReference type="EMBL" id="MTEJ01000004">
    <property type="protein sequence ID" value="OQX16495.1"/>
    <property type="molecule type" value="Genomic_DNA"/>
</dbReference>
<dbReference type="Pfam" id="PF02698">
    <property type="entry name" value="DUF218"/>
    <property type="match status" value="1"/>
</dbReference>
<evidence type="ECO:0000313" key="2">
    <source>
        <dbReference type="EMBL" id="OQX16495.1"/>
    </source>
</evidence>
<dbReference type="InterPro" id="IPR003848">
    <property type="entry name" value="DUF218"/>
</dbReference>
<dbReference type="InterPro" id="IPR014729">
    <property type="entry name" value="Rossmann-like_a/b/a_fold"/>
</dbReference>
<dbReference type="GO" id="GO:0005886">
    <property type="term" value="C:plasma membrane"/>
    <property type="evidence" value="ECO:0007669"/>
    <property type="project" value="TreeGrafter"/>
</dbReference>
<name>A0A1Y1QYD4_9GAMM</name>
<comment type="caution">
    <text evidence="2">The sequence shown here is derived from an EMBL/GenBank/DDBJ whole genome shotgun (WGS) entry which is preliminary data.</text>
</comment>
<sequence>MTTVKWLTLLIALWLITVSSTIWHYGTQDNAAPAACIIVLGAAVQGNEPTPVFAERIRHAVSLYQRGLAAKLIFTGGRGEGDVHSESSVASRFAVQLGVPTDAIYREENSHTTQQNMVEAAAIMRQYELDSAIVVSDPLHLKRAMWMANDVGIAAVSSPTPTSMYRSLATQLPFLAREVYFIHHYAVTGL</sequence>
<feature type="domain" description="DUF218" evidence="1">
    <location>
        <begin position="36"/>
        <end position="168"/>
    </location>
</feature>
<accession>A0A1Y1QYD4</accession>
<dbReference type="PANTHER" id="PTHR30336:SF20">
    <property type="entry name" value="DUF218 DOMAIN-CONTAINING PROTEIN"/>
    <property type="match status" value="1"/>
</dbReference>
<proteinExistence type="predicted"/>
<dbReference type="InterPro" id="IPR051599">
    <property type="entry name" value="Cell_Envelope_Assoc"/>
</dbReference>
<dbReference type="Gene3D" id="3.40.50.620">
    <property type="entry name" value="HUPs"/>
    <property type="match status" value="1"/>
</dbReference>